<evidence type="ECO:0000256" key="5">
    <source>
        <dbReference type="ARBA" id="ARBA00022692"/>
    </source>
</evidence>
<dbReference type="InterPro" id="IPR003423">
    <property type="entry name" value="OMP_efflux"/>
</dbReference>
<comment type="similarity">
    <text evidence="2">Belongs to the outer membrane factor (OMF) (TC 1.B.17) family.</text>
</comment>
<organism evidence="8 9">
    <name type="scientific">Aeromonas caviae</name>
    <name type="common">Aeromonas punctata</name>
    <dbReference type="NCBI Taxonomy" id="648"/>
    <lineage>
        <taxon>Bacteria</taxon>
        <taxon>Pseudomonadati</taxon>
        <taxon>Pseudomonadota</taxon>
        <taxon>Gammaproteobacteria</taxon>
        <taxon>Aeromonadales</taxon>
        <taxon>Aeromonadaceae</taxon>
        <taxon>Aeromonas</taxon>
    </lineage>
</organism>
<sequence>MTRHEGYFKWHGWSECCVLALCTVFSAAVLSADASEGAGASSLSSSSSPLPLSPPYRFDDLLMAGVEGNVRIASGRSGVEAAEQLRNAAWQSYLPTPAVQVDSDQEGGSEIVLSLQQPLWAGGRIDAGVDAASANAESAIAAVSEEQYTLALSIIDYFGRYVQSRARQETLHRFNQRLMMYQTRMIHRVKFGASPENDMALLEARVATTAGRLKSVQADGQVALTQLSQLTNLSLDSQSIVFDFDPVMPPAVEEVVSRARQYNPTLNRLTHDIASAEASVRAQRAVMMPNVSLVLAHNIYHGTNQLNDDTSVGIRIQMQPGAGLSAYSNTQAAVAQLQSLRFKREATEQELLANIRSTHENLVSAISRQADTKLNAQAAANVLSSYERLFIAGKRSWLDVMNAARDLSDADIAVADNEAEQLGLRYRIDLYAAKYAWMKKAQ</sequence>
<dbReference type="InterPro" id="IPR051906">
    <property type="entry name" value="TolC-like"/>
</dbReference>
<reference evidence="8 9" key="1">
    <citation type="submission" date="2019-12" db="EMBL/GenBank/DDBJ databases">
        <title>complete genome sequences of Aeromonas caviae str. WP2-W18-ESBL-01 isolated from wastewater treatment plant effluent.</title>
        <authorList>
            <person name="Sekizuka T."/>
            <person name="Itokawa K."/>
            <person name="Yatsu K."/>
            <person name="Inamine Y."/>
            <person name="Kuroda M."/>
        </authorList>
    </citation>
    <scope>NUCLEOTIDE SEQUENCE [LARGE SCALE GENOMIC DNA]</scope>
    <source>
        <strain evidence="8 9">WP2-W18-ESBL-01</strain>
        <plasmid evidence="8 9">pWP2-W18-ESBL-01_1</plasmid>
    </source>
</reference>
<evidence type="ECO:0000256" key="3">
    <source>
        <dbReference type="ARBA" id="ARBA00022448"/>
    </source>
</evidence>
<dbReference type="PANTHER" id="PTHR30026:SF22">
    <property type="entry name" value="OUTER MEMBRANE EFFLUX PROTEIN"/>
    <property type="match status" value="1"/>
</dbReference>
<gene>
    <name evidence="8" type="ORF">WP2W18E01_P10260</name>
</gene>
<evidence type="ECO:0000313" key="8">
    <source>
        <dbReference type="EMBL" id="BBQ32779.1"/>
    </source>
</evidence>
<name>A0A6S4TVG3_AERCA</name>
<keyword evidence="6" id="KW-0472">Membrane</keyword>
<dbReference type="Pfam" id="PF02321">
    <property type="entry name" value="OEP"/>
    <property type="match status" value="1"/>
</dbReference>
<evidence type="ECO:0000256" key="1">
    <source>
        <dbReference type="ARBA" id="ARBA00004442"/>
    </source>
</evidence>
<accession>A0A6S4TVG3</accession>
<comment type="subcellular location">
    <subcellularLocation>
        <location evidence="1">Cell outer membrane</location>
    </subcellularLocation>
</comment>
<protein>
    <submittedName>
        <fullName evidence="8">Uncharacterized protein</fullName>
    </submittedName>
</protein>
<dbReference type="Gene3D" id="1.20.1600.10">
    <property type="entry name" value="Outer membrane efflux proteins (OEP)"/>
    <property type="match status" value="1"/>
</dbReference>
<dbReference type="GO" id="GO:0015562">
    <property type="term" value="F:efflux transmembrane transporter activity"/>
    <property type="evidence" value="ECO:0007669"/>
    <property type="project" value="InterPro"/>
</dbReference>
<keyword evidence="5" id="KW-0812">Transmembrane</keyword>
<evidence type="ECO:0000256" key="2">
    <source>
        <dbReference type="ARBA" id="ARBA00007613"/>
    </source>
</evidence>
<dbReference type="GO" id="GO:1990281">
    <property type="term" value="C:efflux pump complex"/>
    <property type="evidence" value="ECO:0007669"/>
    <property type="project" value="TreeGrafter"/>
</dbReference>
<evidence type="ECO:0000256" key="4">
    <source>
        <dbReference type="ARBA" id="ARBA00022452"/>
    </source>
</evidence>
<keyword evidence="7" id="KW-0998">Cell outer membrane</keyword>
<dbReference type="RefSeq" id="WP_182936453.1">
    <property type="nucleotide sequence ID" value="NZ_AP021928.1"/>
</dbReference>
<dbReference type="GO" id="GO:0015288">
    <property type="term" value="F:porin activity"/>
    <property type="evidence" value="ECO:0007669"/>
    <property type="project" value="TreeGrafter"/>
</dbReference>
<dbReference type="EMBL" id="AP021928">
    <property type="protein sequence ID" value="BBQ32779.1"/>
    <property type="molecule type" value="Genomic_DNA"/>
</dbReference>
<evidence type="ECO:0000256" key="6">
    <source>
        <dbReference type="ARBA" id="ARBA00023136"/>
    </source>
</evidence>
<dbReference type="PANTHER" id="PTHR30026">
    <property type="entry name" value="OUTER MEMBRANE PROTEIN TOLC"/>
    <property type="match status" value="1"/>
</dbReference>
<geneLocation type="plasmid" evidence="8 9">
    <name>pWP2-W18-ESBL-01_1</name>
</geneLocation>
<dbReference type="GO" id="GO:0009279">
    <property type="term" value="C:cell outer membrane"/>
    <property type="evidence" value="ECO:0007669"/>
    <property type="project" value="UniProtKB-SubCell"/>
</dbReference>
<dbReference type="AlphaFoldDB" id="A0A6S4TVG3"/>
<proteinExistence type="inferred from homology"/>
<evidence type="ECO:0000256" key="7">
    <source>
        <dbReference type="ARBA" id="ARBA00023237"/>
    </source>
</evidence>
<dbReference type="Proteomes" id="UP000515756">
    <property type="component" value="Plasmid pWP2-W18-ESBL-01_1"/>
</dbReference>
<dbReference type="SUPFAM" id="SSF56954">
    <property type="entry name" value="Outer membrane efflux proteins (OEP)"/>
    <property type="match status" value="1"/>
</dbReference>
<keyword evidence="3" id="KW-0813">Transport</keyword>
<keyword evidence="8" id="KW-0614">Plasmid</keyword>
<evidence type="ECO:0000313" key="9">
    <source>
        <dbReference type="Proteomes" id="UP000515756"/>
    </source>
</evidence>
<keyword evidence="4" id="KW-1134">Transmembrane beta strand</keyword>